<dbReference type="Gene3D" id="3.40.50.300">
    <property type="entry name" value="P-loop containing nucleotide triphosphate hydrolases"/>
    <property type="match status" value="1"/>
</dbReference>
<dbReference type="GO" id="GO:0005524">
    <property type="term" value="F:ATP binding"/>
    <property type="evidence" value="ECO:0007669"/>
    <property type="project" value="InterPro"/>
</dbReference>
<evidence type="ECO:0000313" key="1">
    <source>
        <dbReference type="EMBL" id="GAG21970.1"/>
    </source>
</evidence>
<accession>X0VUP9</accession>
<organism evidence="1">
    <name type="scientific">marine sediment metagenome</name>
    <dbReference type="NCBI Taxonomy" id="412755"/>
    <lineage>
        <taxon>unclassified sequences</taxon>
        <taxon>metagenomes</taxon>
        <taxon>ecological metagenomes</taxon>
    </lineage>
</organism>
<sequence>MVFKEILGNRLVKQILKKALQKEKVPNSLLFCGPEGVGKKEMALELAKALNCEKKKADACGDCEPCRAINRGNFPDVMVITPEKSVIKIAQMRLVKQLAYLKPMRGKRRVFIVIEAEKMNEEAANSLLKIL</sequence>
<dbReference type="InterPro" id="IPR001270">
    <property type="entry name" value="ClpA/B"/>
</dbReference>
<proteinExistence type="predicted"/>
<dbReference type="GO" id="GO:0006261">
    <property type="term" value="P:DNA-templated DNA replication"/>
    <property type="evidence" value="ECO:0007669"/>
    <property type="project" value="TreeGrafter"/>
</dbReference>
<dbReference type="InterPro" id="IPR050238">
    <property type="entry name" value="DNA_Rep/Repair_Clamp_Loader"/>
</dbReference>
<dbReference type="AlphaFoldDB" id="X0VUP9"/>
<gene>
    <name evidence="1" type="ORF">S01H1_58740</name>
</gene>
<dbReference type="PANTHER" id="PTHR11669:SF8">
    <property type="entry name" value="DNA POLYMERASE III SUBUNIT DELTA"/>
    <property type="match status" value="1"/>
</dbReference>
<evidence type="ECO:0008006" key="2">
    <source>
        <dbReference type="Google" id="ProtNLM"/>
    </source>
</evidence>
<feature type="non-terminal residue" evidence="1">
    <location>
        <position position="131"/>
    </location>
</feature>
<reference evidence="1" key="1">
    <citation type="journal article" date="2014" name="Front. Microbiol.">
        <title>High frequency of phylogenetically diverse reductive dehalogenase-homologous genes in deep subseafloor sedimentary metagenomes.</title>
        <authorList>
            <person name="Kawai M."/>
            <person name="Futagami T."/>
            <person name="Toyoda A."/>
            <person name="Takaki Y."/>
            <person name="Nishi S."/>
            <person name="Hori S."/>
            <person name="Arai W."/>
            <person name="Tsubouchi T."/>
            <person name="Morono Y."/>
            <person name="Uchiyama I."/>
            <person name="Ito T."/>
            <person name="Fujiyama A."/>
            <person name="Inagaki F."/>
            <person name="Takami H."/>
        </authorList>
    </citation>
    <scope>NUCLEOTIDE SEQUENCE</scope>
    <source>
        <strain evidence="1">Expedition CK06-06</strain>
    </source>
</reference>
<protein>
    <recommendedName>
        <fullName evidence="2">DNA polymerase III subunit delta</fullName>
    </recommendedName>
</protein>
<dbReference type="PANTHER" id="PTHR11669">
    <property type="entry name" value="REPLICATION FACTOR C / DNA POLYMERASE III GAMMA-TAU SUBUNIT"/>
    <property type="match status" value="1"/>
</dbReference>
<dbReference type="InterPro" id="IPR027417">
    <property type="entry name" value="P-loop_NTPase"/>
</dbReference>
<dbReference type="Pfam" id="PF13177">
    <property type="entry name" value="DNA_pol3_delta2"/>
    <property type="match status" value="1"/>
</dbReference>
<dbReference type="SUPFAM" id="SSF52540">
    <property type="entry name" value="P-loop containing nucleoside triphosphate hydrolases"/>
    <property type="match status" value="1"/>
</dbReference>
<dbReference type="EMBL" id="BARS01038381">
    <property type="protein sequence ID" value="GAG21970.1"/>
    <property type="molecule type" value="Genomic_DNA"/>
</dbReference>
<dbReference type="PRINTS" id="PR00300">
    <property type="entry name" value="CLPPROTEASEA"/>
</dbReference>
<comment type="caution">
    <text evidence="1">The sequence shown here is derived from an EMBL/GenBank/DDBJ whole genome shotgun (WGS) entry which is preliminary data.</text>
</comment>
<name>X0VUP9_9ZZZZ</name>